<dbReference type="AlphaFoldDB" id="A0AAV2QA90"/>
<name>A0AAV2QA90_MEGNR</name>
<feature type="compositionally biased region" description="Basic and acidic residues" evidence="1">
    <location>
        <begin position="477"/>
        <end position="504"/>
    </location>
</feature>
<comment type="caution">
    <text evidence="2">The sequence shown here is derived from an EMBL/GenBank/DDBJ whole genome shotgun (WGS) entry which is preliminary data.</text>
</comment>
<feature type="compositionally biased region" description="Basic and acidic residues" evidence="1">
    <location>
        <begin position="534"/>
        <end position="559"/>
    </location>
</feature>
<dbReference type="Proteomes" id="UP001497623">
    <property type="component" value="Unassembled WGS sequence"/>
</dbReference>
<protein>
    <submittedName>
        <fullName evidence="2">Uncharacterized protein</fullName>
    </submittedName>
</protein>
<accession>A0AAV2QA90</accession>
<sequence>MEIRKENLEIKNVKEIENNQKLCITEESKLNYNNNDIKELEIKEEKPEIQNVKENMQEYKCNLPEEKLHTFILSPSEDEQRISEIKRIHYISEMELSDAASSSREYHLCTSKLDKDISIYKVNLKDETNKDLSPKKNDSNLMGIDENAYENYDDRKEALYSMLDHKDVGNGNEYENYSYGINREKDLTFKKVTETADSIIKDLLSYVNKSKLITEISNENEFEMVSLISSKNKVLQESNTKDKNESIVQKETDGASLLKRKAIDEFNVEMKKNKSLINLKEFNETDIKFDKKKKGRISEMMKEHKNEWSQLKTDAFFVKSKISNTRKCNIPKSEKIMHEKHGKNLDIDKSKEYGDCEENRKVYLPMENQNNNYRSVSFTENDSKGKNRINNLCEEESKEMLITSDKSSLMLKDDLLNKNYISIQELENDIIKEGKETESSDKLVENLIGYVQSRRNVLGTQISSFVEDIRCAKDYEKSDKARSPDRNAKQKMDKNEKGNAERQKKCSVFKRLGPDFQKWKESKMLPSIKNINEKETECVIKENPNHRINSEKDQDRNDSYLRTSPATS</sequence>
<evidence type="ECO:0000256" key="1">
    <source>
        <dbReference type="SAM" id="MobiDB-lite"/>
    </source>
</evidence>
<dbReference type="EMBL" id="CAXKWB010004526">
    <property type="protein sequence ID" value="CAL4073992.1"/>
    <property type="molecule type" value="Genomic_DNA"/>
</dbReference>
<feature type="region of interest" description="Disordered" evidence="1">
    <location>
        <begin position="477"/>
        <end position="505"/>
    </location>
</feature>
<organism evidence="2 3">
    <name type="scientific">Meganyctiphanes norvegica</name>
    <name type="common">Northern krill</name>
    <name type="synonym">Thysanopoda norvegica</name>
    <dbReference type="NCBI Taxonomy" id="48144"/>
    <lineage>
        <taxon>Eukaryota</taxon>
        <taxon>Metazoa</taxon>
        <taxon>Ecdysozoa</taxon>
        <taxon>Arthropoda</taxon>
        <taxon>Crustacea</taxon>
        <taxon>Multicrustacea</taxon>
        <taxon>Malacostraca</taxon>
        <taxon>Eumalacostraca</taxon>
        <taxon>Eucarida</taxon>
        <taxon>Euphausiacea</taxon>
        <taxon>Euphausiidae</taxon>
        <taxon>Meganyctiphanes</taxon>
    </lineage>
</organism>
<evidence type="ECO:0000313" key="2">
    <source>
        <dbReference type="EMBL" id="CAL4073992.1"/>
    </source>
</evidence>
<reference evidence="2 3" key="1">
    <citation type="submission" date="2024-05" db="EMBL/GenBank/DDBJ databases">
        <authorList>
            <person name="Wallberg A."/>
        </authorList>
    </citation>
    <scope>NUCLEOTIDE SEQUENCE [LARGE SCALE GENOMIC DNA]</scope>
</reference>
<feature type="non-terminal residue" evidence="2">
    <location>
        <position position="568"/>
    </location>
</feature>
<proteinExistence type="predicted"/>
<gene>
    <name evidence="2" type="ORF">MNOR_LOCUS9378</name>
</gene>
<feature type="region of interest" description="Disordered" evidence="1">
    <location>
        <begin position="534"/>
        <end position="568"/>
    </location>
</feature>
<evidence type="ECO:0000313" key="3">
    <source>
        <dbReference type="Proteomes" id="UP001497623"/>
    </source>
</evidence>
<keyword evidence="3" id="KW-1185">Reference proteome</keyword>